<keyword evidence="2" id="KW-0131">Cell cycle</keyword>
<dbReference type="InterPro" id="IPR036192">
    <property type="entry name" value="Cell_div_ZapA-like_sf"/>
</dbReference>
<dbReference type="Gene3D" id="3.30.160.880">
    <property type="entry name" value="Cell division protein ZapA protomer, N-terminal domain"/>
    <property type="match status" value="1"/>
</dbReference>
<dbReference type="RefSeq" id="WP_145152329.1">
    <property type="nucleotide sequence ID" value="NZ_VNIM01000049.1"/>
</dbReference>
<keyword evidence="2" id="KW-0132">Cell division</keyword>
<dbReference type="Proteomes" id="UP000318681">
    <property type="component" value="Unassembled WGS sequence"/>
</dbReference>
<evidence type="ECO:0000313" key="2">
    <source>
        <dbReference type="EMBL" id="TVV73274.1"/>
    </source>
</evidence>
<keyword evidence="3" id="KW-1185">Reference proteome</keyword>
<dbReference type="OrthoDB" id="9797575at2"/>
<dbReference type="EMBL" id="VNIM01000049">
    <property type="protein sequence ID" value="TVV73274.1"/>
    <property type="molecule type" value="Genomic_DNA"/>
</dbReference>
<name>A0A558R1L7_9SPHN</name>
<dbReference type="InterPro" id="IPR042233">
    <property type="entry name" value="Cell_div_ZapA_N"/>
</dbReference>
<feature type="region of interest" description="Disordered" evidence="1">
    <location>
        <begin position="103"/>
        <end position="132"/>
    </location>
</feature>
<comment type="caution">
    <text evidence="2">The sequence shown here is derived from an EMBL/GenBank/DDBJ whole genome shotgun (WGS) entry which is preliminary data.</text>
</comment>
<dbReference type="SUPFAM" id="SSF102829">
    <property type="entry name" value="Cell division protein ZapA-like"/>
    <property type="match status" value="1"/>
</dbReference>
<sequence>MATVELTIAGRRHELACRDGEEAHLRGIAAMVDAKANEAARSMGGMSEARQMLFAALMMADELNDARAAAARAAAAPPETDPAIIDVVEWMAGRIEQLSALIDTAPSPAGAPPADPVVDAPPSRVETSPDSA</sequence>
<reference evidence="2 3" key="1">
    <citation type="submission" date="2019-07" db="EMBL/GenBank/DDBJ databases">
        <title>Sphingomonas solaris sp. nov., isolated from a solar panel from Boston, Massachusetts.</title>
        <authorList>
            <person name="Tanner K."/>
            <person name="Pascual J."/>
            <person name="Mancuso C."/>
            <person name="Pereto J."/>
            <person name="Khalil A."/>
            <person name="Vilanova C."/>
        </authorList>
    </citation>
    <scope>NUCLEOTIDE SEQUENCE [LARGE SCALE GENOMIC DNA]</scope>
    <source>
        <strain evidence="2 3">R4DWN</strain>
    </source>
</reference>
<evidence type="ECO:0000313" key="3">
    <source>
        <dbReference type="Proteomes" id="UP000318681"/>
    </source>
</evidence>
<dbReference type="Pfam" id="PF05164">
    <property type="entry name" value="ZapA"/>
    <property type="match status" value="1"/>
</dbReference>
<evidence type="ECO:0000256" key="1">
    <source>
        <dbReference type="SAM" id="MobiDB-lite"/>
    </source>
</evidence>
<proteinExistence type="predicted"/>
<gene>
    <name evidence="2" type="ORF">FOY91_12545</name>
</gene>
<dbReference type="AlphaFoldDB" id="A0A558R1L7"/>
<accession>A0A558R1L7</accession>
<organism evidence="2 3">
    <name type="scientific">Alterirhizorhabdus solaris</name>
    <dbReference type="NCBI Taxonomy" id="2529389"/>
    <lineage>
        <taxon>Bacteria</taxon>
        <taxon>Pseudomonadati</taxon>
        <taxon>Pseudomonadota</taxon>
        <taxon>Alphaproteobacteria</taxon>
        <taxon>Sphingomonadales</taxon>
        <taxon>Rhizorhabdaceae</taxon>
        <taxon>Alterirhizorhabdus</taxon>
    </lineage>
</organism>
<dbReference type="GO" id="GO:0051301">
    <property type="term" value="P:cell division"/>
    <property type="evidence" value="ECO:0007669"/>
    <property type="project" value="UniProtKB-KW"/>
</dbReference>
<protein>
    <submittedName>
        <fullName evidence="2">Cell division protein ZapA</fullName>
    </submittedName>
</protein>
<dbReference type="InterPro" id="IPR007838">
    <property type="entry name" value="Cell_div_ZapA-like"/>
</dbReference>